<keyword evidence="5 8" id="KW-0812">Transmembrane</keyword>
<evidence type="ECO:0000256" key="1">
    <source>
        <dbReference type="ARBA" id="ARBA00004651"/>
    </source>
</evidence>
<feature type="transmembrane region" description="Helical" evidence="8">
    <location>
        <begin position="114"/>
        <end position="141"/>
    </location>
</feature>
<proteinExistence type="inferred from homology"/>
<evidence type="ECO:0000313" key="9">
    <source>
        <dbReference type="EMBL" id="QNM10697.1"/>
    </source>
</evidence>
<dbReference type="NCBIfam" id="NF037994">
    <property type="entry name" value="DcuC_1"/>
    <property type="match status" value="1"/>
</dbReference>
<keyword evidence="7 8" id="KW-0472">Membrane</keyword>
<dbReference type="EMBL" id="CP060636">
    <property type="protein sequence ID" value="QNM10697.1"/>
    <property type="molecule type" value="Genomic_DNA"/>
</dbReference>
<dbReference type="PANTHER" id="PTHR42002:SF2">
    <property type="entry name" value="ANAEROBIC C4-DICARBOXYLATE TRANSPORTER DCUC-RELATED"/>
    <property type="match status" value="1"/>
</dbReference>
<feature type="transmembrane region" description="Helical" evidence="8">
    <location>
        <begin position="267"/>
        <end position="288"/>
    </location>
</feature>
<reference evidence="9 10" key="1">
    <citation type="submission" date="2020-08" db="EMBL/GenBank/DDBJ databases">
        <authorList>
            <person name="Liu C."/>
            <person name="Sun Q."/>
        </authorList>
    </citation>
    <scope>NUCLEOTIDE SEQUENCE [LARGE SCALE GENOMIC DNA]</scope>
    <source>
        <strain evidence="9 10">NSJ-61</strain>
    </source>
</reference>
<feature type="transmembrane region" description="Helical" evidence="8">
    <location>
        <begin position="68"/>
        <end position="88"/>
    </location>
</feature>
<dbReference type="Pfam" id="PF03606">
    <property type="entry name" value="DcuC"/>
    <property type="match status" value="1"/>
</dbReference>
<evidence type="ECO:0000256" key="4">
    <source>
        <dbReference type="ARBA" id="ARBA00022475"/>
    </source>
</evidence>
<dbReference type="KEGG" id="ehn:H9Q80_10360"/>
<keyword evidence="3" id="KW-0813">Transport</keyword>
<dbReference type="InterPro" id="IPR004669">
    <property type="entry name" value="C4_dicarb_anaerob_car"/>
</dbReference>
<dbReference type="GO" id="GO:0015556">
    <property type="term" value="F:C4-dicarboxylate transmembrane transporter activity"/>
    <property type="evidence" value="ECO:0007669"/>
    <property type="project" value="InterPro"/>
</dbReference>
<dbReference type="RefSeq" id="WP_117454474.1">
    <property type="nucleotide sequence ID" value="NZ_CP060636.1"/>
</dbReference>
<feature type="transmembrane region" description="Helical" evidence="8">
    <location>
        <begin position="191"/>
        <end position="213"/>
    </location>
</feature>
<dbReference type="GO" id="GO:0005886">
    <property type="term" value="C:plasma membrane"/>
    <property type="evidence" value="ECO:0007669"/>
    <property type="project" value="UniProtKB-SubCell"/>
</dbReference>
<evidence type="ECO:0000256" key="2">
    <source>
        <dbReference type="ARBA" id="ARBA00005275"/>
    </source>
</evidence>
<dbReference type="NCBIfam" id="TIGR00771">
    <property type="entry name" value="DcuC"/>
    <property type="match status" value="1"/>
</dbReference>
<name>A0A7G9GIR5_9FIRM</name>
<feature type="transmembrane region" description="Helical" evidence="8">
    <location>
        <begin position="382"/>
        <end position="402"/>
    </location>
</feature>
<dbReference type="AlphaFoldDB" id="A0A7G9GIR5"/>
<gene>
    <name evidence="9" type="primary">dcuC</name>
    <name evidence="9" type="ORF">H9Q80_10360</name>
</gene>
<feature type="transmembrane region" description="Helical" evidence="8">
    <location>
        <begin position="27"/>
        <end position="47"/>
    </location>
</feature>
<evidence type="ECO:0000256" key="7">
    <source>
        <dbReference type="ARBA" id="ARBA00023136"/>
    </source>
</evidence>
<keyword evidence="10" id="KW-1185">Reference proteome</keyword>
<accession>A0A7G9GIR5</accession>
<evidence type="ECO:0000256" key="3">
    <source>
        <dbReference type="ARBA" id="ARBA00022448"/>
    </source>
</evidence>
<evidence type="ECO:0000256" key="6">
    <source>
        <dbReference type="ARBA" id="ARBA00022989"/>
    </source>
</evidence>
<keyword evidence="4" id="KW-1003">Cell membrane</keyword>
<dbReference type="PANTHER" id="PTHR42002">
    <property type="entry name" value="ANAEROBIC C4-DICARBOXYLATE TRANSPORTER DCUC-RELATED"/>
    <property type="match status" value="1"/>
</dbReference>
<evidence type="ECO:0000256" key="8">
    <source>
        <dbReference type="SAM" id="Phobius"/>
    </source>
</evidence>
<feature type="transmembrane region" description="Helical" evidence="8">
    <location>
        <begin position="434"/>
        <end position="451"/>
    </location>
</feature>
<feature type="transmembrane region" description="Helical" evidence="8">
    <location>
        <begin position="408"/>
        <end position="427"/>
    </location>
</feature>
<feature type="transmembrane region" description="Helical" evidence="8">
    <location>
        <begin position="153"/>
        <end position="171"/>
    </location>
</feature>
<dbReference type="Proteomes" id="UP000515856">
    <property type="component" value="Chromosome"/>
</dbReference>
<keyword evidence="6 8" id="KW-1133">Transmembrane helix</keyword>
<feature type="transmembrane region" description="Helical" evidence="8">
    <location>
        <begin position="241"/>
        <end position="261"/>
    </location>
</feature>
<sequence>MLEVIISLVVVLAVVYLITKKYNATIALALGGIALLFAAAALGHPILSPEETTGIIWLDPFKKIELSFLSNLGNIGLTIMVLFGYSSYMNLIGANEVTVNIMTKPLGRIKSKYILIPIIFLLGNLLSLVVPSASSLAVLLMATLFPILTRIDVSPLAAGAVIATTATIMPTPLGADNVIAANTFGMNIMDYVIAHAKISIPALLLMAVAHYFWQKYLDKKDGTNAEIDKSKIAELNTNLPPAYYAILPILPLILVLVFNLALKGLNLNIGLVTITFISLIASIIVELIRKHEFTQITHDIQEFFKGMGNGLAMVVSLLVAANLLIEGLKVLGVVDMLTNSVTGIEGAGTLMMLAFSGVTFLIGLISGGGLSVFYATVDMLPGIAHAASVTGPMIALPMQMIANLVRSISPVAACIMIVCSTMGVTPMQLIKRTSVPVLVGCVACMVLAVVLL</sequence>
<evidence type="ECO:0000313" key="10">
    <source>
        <dbReference type="Proteomes" id="UP000515856"/>
    </source>
</evidence>
<feature type="transmembrane region" description="Helical" evidence="8">
    <location>
        <begin position="309"/>
        <end position="331"/>
    </location>
</feature>
<feature type="transmembrane region" description="Helical" evidence="8">
    <location>
        <begin position="351"/>
        <end position="375"/>
    </location>
</feature>
<organism evidence="9 10">
    <name type="scientific">[Eubacterium] hominis</name>
    <dbReference type="NCBI Taxonomy" id="2764325"/>
    <lineage>
        <taxon>Bacteria</taxon>
        <taxon>Bacillati</taxon>
        <taxon>Bacillota</taxon>
        <taxon>Erysipelotrichia</taxon>
        <taxon>Erysipelotrichales</taxon>
        <taxon>Erysipelotrichaceae</taxon>
        <taxon>Amedibacillus</taxon>
    </lineage>
</organism>
<protein>
    <submittedName>
        <fullName evidence="9">C4-dicarboxylate transporter DcuC</fullName>
    </submittedName>
</protein>
<comment type="subcellular location">
    <subcellularLocation>
        <location evidence="1">Cell membrane</location>
        <topology evidence="1">Multi-pass membrane protein</topology>
    </subcellularLocation>
</comment>
<evidence type="ECO:0000256" key="5">
    <source>
        <dbReference type="ARBA" id="ARBA00022692"/>
    </source>
</evidence>
<dbReference type="InterPro" id="IPR018385">
    <property type="entry name" value="C4_dicarb_anaerob_car-like"/>
</dbReference>
<comment type="similarity">
    <text evidence="2">Belongs to the DcuC/DcuD transporter (TC 2.A.61) family.</text>
</comment>